<reference evidence="4" key="3">
    <citation type="submission" date="2022-09" db="EMBL/GenBank/DDBJ databases">
        <title>Complete genome sequence of Vulcanisaeta souniana.</title>
        <authorList>
            <person name="Kato S."/>
            <person name="Itoh T."/>
            <person name="Ohkuma M."/>
        </authorList>
    </citation>
    <scope>NUCLEOTIDE SEQUENCE [LARGE SCALE GENOMIC DNA]</scope>
    <source>
        <strain evidence="4">JCM 11219</strain>
    </source>
</reference>
<gene>
    <name evidence="2" type="ORF">GCM10007112_14060</name>
    <name evidence="1" type="ORF">Vsou_22980</name>
</gene>
<evidence type="ECO:0000313" key="2">
    <source>
        <dbReference type="EMBL" id="GGI78383.1"/>
    </source>
</evidence>
<accession>A0A830E3G6</accession>
<evidence type="ECO:0000313" key="3">
    <source>
        <dbReference type="Proteomes" id="UP000657075"/>
    </source>
</evidence>
<evidence type="ECO:0000313" key="1">
    <source>
        <dbReference type="EMBL" id="BDR93205.1"/>
    </source>
</evidence>
<dbReference type="AlphaFoldDB" id="A0A830E3G6"/>
<reference evidence="1" key="4">
    <citation type="journal article" date="2023" name="Microbiol. Resour. Announc.">
        <title>Complete Genome Sequence of Vulcanisaeta souniana Strain IC-059, a Hyperthermophilic Archaeon Isolated from Hot Spring Water in Japan.</title>
        <authorList>
            <person name="Kato S."/>
            <person name="Itoh T."/>
            <person name="Wu L."/>
            <person name="Ma J."/>
            <person name="Ohkuma M."/>
        </authorList>
    </citation>
    <scope>NUCLEOTIDE SEQUENCE</scope>
    <source>
        <strain evidence="1">JCM 11219</strain>
    </source>
</reference>
<dbReference type="Proteomes" id="UP000657075">
    <property type="component" value="Unassembled WGS sequence"/>
</dbReference>
<dbReference type="EMBL" id="AP026830">
    <property type="protein sequence ID" value="BDR93205.1"/>
    <property type="molecule type" value="Genomic_DNA"/>
</dbReference>
<proteinExistence type="predicted"/>
<dbReference type="EMBL" id="BMNM01000005">
    <property type="protein sequence ID" value="GGI78383.1"/>
    <property type="molecule type" value="Genomic_DNA"/>
</dbReference>
<name>A0A830E3G6_9CREN</name>
<organism evidence="2 3">
    <name type="scientific">Vulcanisaeta souniana JCM 11219</name>
    <dbReference type="NCBI Taxonomy" id="1293586"/>
    <lineage>
        <taxon>Archaea</taxon>
        <taxon>Thermoproteota</taxon>
        <taxon>Thermoprotei</taxon>
        <taxon>Thermoproteales</taxon>
        <taxon>Thermoproteaceae</taxon>
        <taxon>Vulcanisaeta</taxon>
    </lineage>
</organism>
<keyword evidence="4" id="KW-1185">Reference proteome</keyword>
<reference evidence="2" key="2">
    <citation type="submission" date="2020-09" db="EMBL/GenBank/DDBJ databases">
        <authorList>
            <person name="Sun Q."/>
            <person name="Ohkuma M."/>
        </authorList>
    </citation>
    <scope>NUCLEOTIDE SEQUENCE</scope>
    <source>
        <strain evidence="2">JCM 11219</strain>
    </source>
</reference>
<protein>
    <submittedName>
        <fullName evidence="2">Uncharacterized protein</fullName>
    </submittedName>
</protein>
<reference evidence="2" key="1">
    <citation type="journal article" date="2014" name="Int. J. Syst. Evol. Microbiol.">
        <title>Complete genome sequence of Corynebacterium casei LMG S-19264T (=DSM 44701T), isolated from a smear-ripened cheese.</title>
        <authorList>
            <consortium name="US DOE Joint Genome Institute (JGI-PGF)"/>
            <person name="Walter F."/>
            <person name="Albersmeier A."/>
            <person name="Kalinowski J."/>
            <person name="Ruckert C."/>
        </authorList>
    </citation>
    <scope>NUCLEOTIDE SEQUENCE</scope>
    <source>
        <strain evidence="2">JCM 11219</strain>
    </source>
</reference>
<sequence>MSITKASLIKALIVKIKRLMEVKDLIIKLGIVREKYEMRLRDLMKYFTIPNWHPCACPHGETERAIIEGHIEELARIGGKLLQPMLVLHLDNANYLIADVCIYNALSALSGNMNYVLDRVWTEVWDLGKFDKEDRYVAMAIAATICVAYKNRVLKDVKLQFAKELIKNYVLKVAEKDRDKAETVIEGLRKYEGIMVIVKELADILGMSERNAHRYIIAVLNDDFINELRNIVKNGVSQDDFTNYGINDASAINNTIPKATTKNQLDISKRIYIIQIAKRINASLNDLGDLDKLTQRTLASLSKKLKELSPEAGKSLVSRVIRAIRDNNVEEAVTLIEGMHNEHDASKAIITIDETNTEYMKEYKPRTYRLRVGDVECPEELCPIYKRIIKALKNNDLELLYDALEMLARHIGKDELLWEIEKKLSSDELRDLVNVIINNEVASRKIWDLIKMVAKNDQDNACKLISEFFEAQNPHLKDE</sequence>
<evidence type="ECO:0000313" key="4">
    <source>
        <dbReference type="Proteomes" id="UP001060771"/>
    </source>
</evidence>
<dbReference type="Proteomes" id="UP001060771">
    <property type="component" value="Chromosome"/>
</dbReference>